<gene>
    <name evidence="1" type="ORF">M2283_005055</name>
</gene>
<proteinExistence type="predicted"/>
<keyword evidence="2" id="KW-1185">Reference proteome</keyword>
<reference evidence="1 2" key="1">
    <citation type="submission" date="2023-04" db="EMBL/GenBank/DDBJ databases">
        <title>Forest soil microbial communities from Buena Vista Peninsula, Colon Province, Panama.</title>
        <authorList>
            <person name="Bouskill N."/>
        </authorList>
    </citation>
    <scope>NUCLEOTIDE SEQUENCE [LARGE SCALE GENOMIC DNA]</scope>
    <source>
        <strain evidence="1 2">GGS1</strain>
    </source>
</reference>
<evidence type="ECO:0000313" key="1">
    <source>
        <dbReference type="EMBL" id="MDH6217727.1"/>
    </source>
</evidence>
<dbReference type="Proteomes" id="UP001160499">
    <property type="component" value="Unassembled WGS sequence"/>
</dbReference>
<organism evidence="1 2">
    <name type="scientific">Streptomyces pseudovenezuelae</name>
    <dbReference type="NCBI Taxonomy" id="67350"/>
    <lineage>
        <taxon>Bacteria</taxon>
        <taxon>Bacillati</taxon>
        <taxon>Actinomycetota</taxon>
        <taxon>Actinomycetes</taxon>
        <taxon>Kitasatosporales</taxon>
        <taxon>Streptomycetaceae</taxon>
        <taxon>Streptomyces</taxon>
        <taxon>Streptomyces aurantiacus group</taxon>
    </lineage>
</organism>
<comment type="caution">
    <text evidence="1">The sequence shown here is derived from an EMBL/GenBank/DDBJ whole genome shotgun (WGS) entry which is preliminary data.</text>
</comment>
<sequence length="333" mass="36910">MPSDRVGEFMTGEFLMRLDEGMLAYFRDIVEEMVARFGISRAEAVARVNERYRHAEISSYPDLMCHEFPEYWAYGLYYYPDETGRLPTGDEDDDQGLDVTALSVRPAPPKGSPEVFDSRFIGMAEQYAPVSETGLGYDVFAPLWAILELGAVRDAGARPLRDASLTEFVAARRDKVDRLLQVVRDIGDFSAETMSIFEGQGGWNDGREVTAEYLMMYSGCIEAYPPDTDDPAVLRRMLDMGSDLQSATLLHALVATATVRGPGLATAPQLIISAVRMAGSLVGADGDRAMADTFRMWRVKFLPDLLRPDAPARPGAKESLRKYAHELGRLVEA</sequence>
<dbReference type="EMBL" id="JARXVH010000007">
    <property type="protein sequence ID" value="MDH6217727.1"/>
    <property type="molecule type" value="Genomic_DNA"/>
</dbReference>
<name>A0ABT6LN38_9ACTN</name>
<dbReference type="RefSeq" id="WP_280878602.1">
    <property type="nucleotide sequence ID" value="NZ_JARXVH010000007.1"/>
</dbReference>
<accession>A0ABT6LN38</accession>
<evidence type="ECO:0000313" key="2">
    <source>
        <dbReference type="Proteomes" id="UP001160499"/>
    </source>
</evidence>
<protein>
    <submittedName>
        <fullName evidence="1">Uncharacterized protein</fullName>
    </submittedName>
</protein>